<dbReference type="RefSeq" id="YP_009275574.1">
    <property type="nucleotide sequence ID" value="NC_030930.1"/>
</dbReference>
<evidence type="ECO:0000313" key="3">
    <source>
        <dbReference type="Proteomes" id="UP000203985"/>
    </source>
</evidence>
<evidence type="ECO:0000256" key="1">
    <source>
        <dbReference type="SAM" id="MobiDB-lite"/>
    </source>
</evidence>
<accession>A0A160DCQ6</accession>
<sequence length="124" mass="13034">MTQYRVVAPLVIAPDADGKLHYHYAGAEVETIEADAAKRLVSDGLIEKVKATGRSAAPASTSKAQTGVKSEPKKTGDSTPPSNDGPPPLVAPDEDWQAYAVTQGLTEDEAKALSKADLVARFSK</sequence>
<keyword evidence="3" id="KW-1185">Reference proteome</keyword>
<dbReference type="GeneID" id="28800779"/>
<feature type="compositionally biased region" description="Polar residues" evidence="1">
    <location>
        <begin position="58"/>
        <end position="68"/>
    </location>
</feature>
<gene>
    <name evidence="2" type="primary">7</name>
    <name evidence="2" type="ORF">BOWSER_7</name>
</gene>
<dbReference type="Proteomes" id="UP000203985">
    <property type="component" value="Segment"/>
</dbReference>
<feature type="region of interest" description="Disordered" evidence="1">
    <location>
        <begin position="51"/>
        <end position="96"/>
    </location>
</feature>
<reference evidence="2 3" key="1">
    <citation type="submission" date="2016-03" db="EMBL/GenBank/DDBJ databases">
        <authorList>
            <person name="Montgomery M.T."/>
            <person name="Guerrero C.A."/>
            <person name="Mavrich T.N."/>
            <person name="Pope W.H."/>
            <person name="Garlena R.A."/>
            <person name="Russell D.A."/>
            <person name="Jacobs-Sera D."/>
            <person name="Hendrix R.W."/>
            <person name="Hatfull G.F."/>
        </authorList>
    </citation>
    <scope>NUCLEOTIDE SEQUENCE [LARGE SCALE GENOMIC DNA]</scope>
</reference>
<dbReference type="KEGG" id="vg:28800779"/>
<evidence type="ECO:0000313" key="2">
    <source>
        <dbReference type="EMBL" id="ANA85402.1"/>
    </source>
</evidence>
<protein>
    <submittedName>
        <fullName evidence="2">Head-to-tail connector</fullName>
    </submittedName>
</protein>
<name>A0A160DCQ6_9CAUD</name>
<dbReference type="EMBL" id="KU998235">
    <property type="protein sequence ID" value="ANA85402.1"/>
    <property type="molecule type" value="Genomic_DNA"/>
</dbReference>
<proteinExistence type="predicted"/>
<dbReference type="OrthoDB" id="18467at10239"/>
<organism evidence="2 3">
    <name type="scientific">Gordonia phage Bowser</name>
    <dbReference type="NCBI Taxonomy" id="1838063"/>
    <lineage>
        <taxon>Viruses</taxon>
        <taxon>Duplodnaviria</taxon>
        <taxon>Heunggongvirae</taxon>
        <taxon>Uroviricota</taxon>
        <taxon>Caudoviricetes</taxon>
        <taxon>Bowservirus</taxon>
        <taxon>Bowservirus bowser</taxon>
    </lineage>
</organism>